<dbReference type="Gene3D" id="1.10.510.10">
    <property type="entry name" value="Transferase(Phosphotransferase) domain 1"/>
    <property type="match status" value="1"/>
</dbReference>
<dbReference type="PROSITE" id="PS50011">
    <property type="entry name" value="PROTEIN_KINASE_DOM"/>
    <property type="match status" value="1"/>
</dbReference>
<dbReference type="Pfam" id="PF13499">
    <property type="entry name" value="EF-hand_7"/>
    <property type="match status" value="2"/>
</dbReference>
<dbReference type="SMART" id="SM00220">
    <property type="entry name" value="S_TKc"/>
    <property type="match status" value="1"/>
</dbReference>
<feature type="domain" description="EF-hand" evidence="12">
    <location>
        <begin position="534"/>
        <end position="569"/>
    </location>
</feature>
<dbReference type="InterPro" id="IPR011992">
    <property type="entry name" value="EF-hand-dom_pair"/>
</dbReference>
<keyword evidence="4" id="KW-0808">Transferase</keyword>
<dbReference type="PROSITE" id="PS00108">
    <property type="entry name" value="PROTEIN_KINASE_ST"/>
    <property type="match status" value="1"/>
</dbReference>
<evidence type="ECO:0000256" key="2">
    <source>
        <dbReference type="ARBA" id="ARBA00005253"/>
    </source>
</evidence>
<dbReference type="GO" id="GO:0043226">
    <property type="term" value="C:organelle"/>
    <property type="evidence" value="ECO:0007669"/>
    <property type="project" value="UniProtKB-ARBA"/>
</dbReference>
<evidence type="ECO:0000256" key="3">
    <source>
        <dbReference type="ARBA" id="ARBA00022527"/>
    </source>
</evidence>
<evidence type="ECO:0000256" key="10">
    <source>
        <dbReference type="SAM" id="MobiDB-lite"/>
    </source>
</evidence>
<feature type="domain" description="EF-hand" evidence="12">
    <location>
        <begin position="572"/>
        <end position="602"/>
    </location>
</feature>
<keyword evidence="3" id="KW-0723">Serine/threonine-protein kinase</keyword>
<comment type="similarity">
    <text evidence="9">Belongs to the protein kinase superfamily. Ser/Thr protein kinase family. CDPK subfamily.</text>
</comment>
<keyword evidence="7" id="KW-0418">Kinase</keyword>
<dbReference type="SUPFAM" id="SSF47473">
    <property type="entry name" value="EF-hand"/>
    <property type="match status" value="1"/>
</dbReference>
<evidence type="ECO:0000256" key="1">
    <source>
        <dbReference type="ARBA" id="ARBA00001946"/>
    </source>
</evidence>
<comment type="cofactor">
    <cofactor evidence="1">
        <name>Mg(2+)</name>
        <dbReference type="ChEBI" id="CHEBI:18420"/>
    </cofactor>
</comment>
<dbReference type="GO" id="GO:0004674">
    <property type="term" value="F:protein serine/threonine kinase activity"/>
    <property type="evidence" value="ECO:0007669"/>
    <property type="project" value="UniProtKB-KW"/>
</dbReference>
<dbReference type="EMBL" id="HBKQ01055826">
    <property type="protein sequence ID" value="CAE2282138.1"/>
    <property type="molecule type" value="Transcribed_RNA"/>
</dbReference>
<feature type="region of interest" description="Disordered" evidence="10">
    <location>
        <begin position="377"/>
        <end position="427"/>
    </location>
</feature>
<dbReference type="GO" id="GO:0005509">
    <property type="term" value="F:calcium ion binding"/>
    <property type="evidence" value="ECO:0007669"/>
    <property type="project" value="InterPro"/>
</dbReference>
<keyword evidence="8" id="KW-0067">ATP-binding</keyword>
<dbReference type="Pfam" id="PF00069">
    <property type="entry name" value="Pkinase"/>
    <property type="match status" value="1"/>
</dbReference>
<dbReference type="FunFam" id="1.10.238.10:FF:000178">
    <property type="entry name" value="Calmodulin-2 A"/>
    <property type="match status" value="1"/>
</dbReference>
<accession>A0A6U6KDL9</accession>
<dbReference type="PANTHER" id="PTHR24349">
    <property type="entry name" value="SERINE/THREONINE-PROTEIN KINASE"/>
    <property type="match status" value="1"/>
</dbReference>
<evidence type="ECO:0000256" key="7">
    <source>
        <dbReference type="ARBA" id="ARBA00022777"/>
    </source>
</evidence>
<dbReference type="SUPFAM" id="SSF56112">
    <property type="entry name" value="Protein kinase-like (PK-like)"/>
    <property type="match status" value="1"/>
</dbReference>
<evidence type="ECO:0000259" key="11">
    <source>
        <dbReference type="PROSITE" id="PS50011"/>
    </source>
</evidence>
<keyword evidence="6" id="KW-0547">Nucleotide-binding</keyword>
<evidence type="ECO:0000256" key="9">
    <source>
        <dbReference type="ARBA" id="ARBA00024334"/>
    </source>
</evidence>
<dbReference type="GO" id="GO:0005524">
    <property type="term" value="F:ATP binding"/>
    <property type="evidence" value="ECO:0007669"/>
    <property type="project" value="UniProtKB-KW"/>
</dbReference>
<feature type="domain" description="Protein kinase" evidence="11">
    <location>
        <begin position="52"/>
        <end position="356"/>
    </location>
</feature>
<dbReference type="InterPro" id="IPR011009">
    <property type="entry name" value="Kinase-like_dom_sf"/>
</dbReference>
<dbReference type="InterPro" id="IPR002048">
    <property type="entry name" value="EF_hand_dom"/>
</dbReference>
<evidence type="ECO:0000259" key="12">
    <source>
        <dbReference type="PROSITE" id="PS50222"/>
    </source>
</evidence>
<evidence type="ECO:0000313" key="13">
    <source>
        <dbReference type="EMBL" id="CAE2282105.1"/>
    </source>
</evidence>
<dbReference type="InterPro" id="IPR000719">
    <property type="entry name" value="Prot_kinase_dom"/>
</dbReference>
<evidence type="ECO:0000313" key="14">
    <source>
        <dbReference type="EMBL" id="CAE2282138.1"/>
    </source>
</evidence>
<name>A0A6U6KDL9_9STRA</name>
<feature type="domain" description="EF-hand" evidence="12">
    <location>
        <begin position="460"/>
        <end position="495"/>
    </location>
</feature>
<dbReference type="PROSITE" id="PS50222">
    <property type="entry name" value="EF_HAND_2"/>
    <property type="match status" value="4"/>
</dbReference>
<feature type="region of interest" description="Disordered" evidence="10">
    <location>
        <begin position="1"/>
        <end position="36"/>
    </location>
</feature>
<dbReference type="Gene3D" id="1.10.238.10">
    <property type="entry name" value="EF-hand"/>
    <property type="match status" value="2"/>
</dbReference>
<dbReference type="InterPro" id="IPR050205">
    <property type="entry name" value="CDPK_Ser/Thr_kinases"/>
</dbReference>
<evidence type="ECO:0000256" key="8">
    <source>
        <dbReference type="ARBA" id="ARBA00022840"/>
    </source>
</evidence>
<dbReference type="InterPro" id="IPR008271">
    <property type="entry name" value="Ser/Thr_kinase_AS"/>
</dbReference>
<evidence type="ECO:0000256" key="5">
    <source>
        <dbReference type="ARBA" id="ARBA00022737"/>
    </source>
</evidence>
<evidence type="ECO:0000256" key="6">
    <source>
        <dbReference type="ARBA" id="ARBA00022741"/>
    </source>
</evidence>
<proteinExistence type="inferred from homology"/>
<sequence>MGSCQSKKSATAAEPKRRNRDDEFNESLHGHSRTQRQKLAWHRENVLVTDVYDVLEIVGQGSMGEVTIVQRKIDHRSISEAKLKDLAERSLREADGSAAAALEAVKNAPLTNLTKRKRRYACKTVNTIRMRDNEMIEFINEIDILRDLDHPNIVQLFEVYKVKRKMWIITELCSGGDLTSRMEGMTEADVVIILEQILRAISYMHKRNVCHRDIKLENIMYENPDVTSPIKLIDFGLSNKFTKGEKMLKACGTVYTAAPELLLGTGYTEQTDIWSIGIVAWVMLSQAYPFMKALEEMNDEAKKEQLANAQYTFGKEWEDRKISKYGREFVANCLKKHPGARWFASEALEYVEDQWIPHLESLAPSLLDVENSCVSNNNSDSLDGSGQGGMETESGGSCNGDSADKTPSPKLCNPLERSVASTKKRTKMSSDVLEGLQNFADHSEIKKTILMTMAYTMDKSSLNELRDLFTVLDSKGTGTITLVDLKNALGKMHSDKHMDDKTIEKLFQGIDVDRSGQIHYNEFIAAVVESQGLITMEHLAVAFDRLDSSGKGYISKDDLRNMLGVDCDENMVNKMMDEADMKKNGQIDYDEFLRLMFEDITKGVDAVGRPDIGSNAVMTEKLGVIGPSRQVSFEELNKEEMEKPHIQNGDQ</sequence>
<reference evidence="14" key="1">
    <citation type="submission" date="2021-01" db="EMBL/GenBank/DDBJ databases">
        <authorList>
            <person name="Corre E."/>
            <person name="Pelletier E."/>
            <person name="Niang G."/>
            <person name="Scheremetjew M."/>
            <person name="Finn R."/>
            <person name="Kale V."/>
            <person name="Holt S."/>
            <person name="Cochrane G."/>
            <person name="Meng A."/>
            <person name="Brown T."/>
            <person name="Cohen L."/>
        </authorList>
    </citation>
    <scope>NUCLEOTIDE SEQUENCE</scope>
    <source>
        <strain evidence="14">Isolate 1302-5</strain>
    </source>
</reference>
<evidence type="ECO:0000256" key="4">
    <source>
        <dbReference type="ARBA" id="ARBA00022679"/>
    </source>
</evidence>
<organism evidence="14">
    <name type="scientific">Odontella aurita</name>
    <dbReference type="NCBI Taxonomy" id="265563"/>
    <lineage>
        <taxon>Eukaryota</taxon>
        <taxon>Sar</taxon>
        <taxon>Stramenopiles</taxon>
        <taxon>Ochrophyta</taxon>
        <taxon>Bacillariophyta</taxon>
        <taxon>Mediophyceae</taxon>
        <taxon>Biddulphiophycidae</taxon>
        <taxon>Eupodiscales</taxon>
        <taxon>Odontellaceae</taxon>
        <taxon>Odontella</taxon>
    </lineage>
</organism>
<feature type="compositionally biased region" description="Basic and acidic residues" evidence="10">
    <location>
        <begin position="14"/>
        <end position="29"/>
    </location>
</feature>
<dbReference type="AlphaFoldDB" id="A0A6U6KDL9"/>
<comment type="similarity">
    <text evidence="2">Belongs to the centrin family.</text>
</comment>
<feature type="domain" description="EF-hand" evidence="12">
    <location>
        <begin position="498"/>
        <end position="533"/>
    </location>
</feature>
<keyword evidence="5" id="KW-0677">Repeat</keyword>
<evidence type="ECO:0008006" key="15">
    <source>
        <dbReference type="Google" id="ProtNLM"/>
    </source>
</evidence>
<dbReference type="SMART" id="SM00054">
    <property type="entry name" value="EFh"/>
    <property type="match status" value="4"/>
</dbReference>
<dbReference type="EMBL" id="HBKQ01055793">
    <property type="protein sequence ID" value="CAE2282105.1"/>
    <property type="molecule type" value="Transcribed_RNA"/>
</dbReference>
<gene>
    <name evidence="13" type="ORF">OAUR00152_LOCUS38216</name>
    <name evidence="14" type="ORF">OAUR00152_LOCUS38233</name>
</gene>
<protein>
    <recommendedName>
        <fullName evidence="15">Calmodulin</fullName>
    </recommendedName>
</protein>